<reference evidence="11" key="1">
    <citation type="submission" date="2021-11" db="EMBL/GenBank/DDBJ databases">
        <authorList>
            <consortium name="Genoscope - CEA"/>
            <person name="William W."/>
        </authorList>
    </citation>
    <scope>NUCLEOTIDE SEQUENCE</scope>
</reference>
<evidence type="ECO:0000256" key="2">
    <source>
        <dbReference type="ARBA" id="ARBA00022737"/>
    </source>
</evidence>
<feature type="region of interest" description="Disordered" evidence="6">
    <location>
        <begin position="7019"/>
        <end position="7045"/>
    </location>
</feature>
<keyword evidence="7" id="KW-0472">Membrane</keyword>
<dbReference type="Pfam" id="PF24606">
    <property type="entry name" value="CEMIP_beta-hel"/>
    <property type="match status" value="1"/>
</dbReference>
<dbReference type="CDD" id="cd00603">
    <property type="entry name" value="IPT_PCSR"/>
    <property type="match status" value="6"/>
</dbReference>
<evidence type="ECO:0000256" key="3">
    <source>
        <dbReference type="ARBA" id="ARBA00022837"/>
    </source>
</evidence>
<dbReference type="Gene3D" id="3.10.100.10">
    <property type="entry name" value="Mannose-Binding Protein A, subunit A"/>
    <property type="match status" value="1"/>
</dbReference>
<evidence type="ECO:0000259" key="10">
    <source>
        <dbReference type="PROSITE" id="PS51484"/>
    </source>
</evidence>
<dbReference type="CDD" id="cd00037">
    <property type="entry name" value="CLECT"/>
    <property type="match status" value="1"/>
</dbReference>
<evidence type="ECO:0000256" key="6">
    <source>
        <dbReference type="SAM" id="MobiDB-lite"/>
    </source>
</evidence>
<dbReference type="SUPFAM" id="SSF56436">
    <property type="entry name" value="C-type lectin-like"/>
    <property type="match status" value="1"/>
</dbReference>
<dbReference type="InterPro" id="IPR011936">
    <property type="entry name" value="Myxo_disulph_rpt"/>
</dbReference>
<feature type="domain" description="G8" evidence="10">
    <location>
        <begin position="4727"/>
        <end position="4861"/>
    </location>
</feature>
<dbReference type="Pfam" id="PF01833">
    <property type="entry name" value="TIG"/>
    <property type="match status" value="8"/>
</dbReference>
<organism evidence="11 12">
    <name type="scientific">Pelagomonas calceolata</name>
    <dbReference type="NCBI Taxonomy" id="35677"/>
    <lineage>
        <taxon>Eukaryota</taxon>
        <taxon>Sar</taxon>
        <taxon>Stramenopiles</taxon>
        <taxon>Ochrophyta</taxon>
        <taxon>Pelagophyceae</taxon>
        <taxon>Pelagomonadales</taxon>
        <taxon>Pelagomonadaceae</taxon>
        <taxon>Pelagomonas</taxon>
    </lineage>
</organism>
<dbReference type="SUPFAM" id="SSF81296">
    <property type="entry name" value="E set domains"/>
    <property type="match status" value="6"/>
</dbReference>
<gene>
    <name evidence="11" type="ORF">PECAL_4P15740</name>
</gene>
<dbReference type="InterPro" id="IPR019316">
    <property type="entry name" value="G8_domain"/>
</dbReference>
<feature type="transmembrane region" description="Helical" evidence="7">
    <location>
        <begin position="7052"/>
        <end position="7080"/>
    </location>
</feature>
<dbReference type="InterPro" id="IPR001304">
    <property type="entry name" value="C-type_lectin-like"/>
</dbReference>
<accession>A0A8J2SNV9</accession>
<feature type="region of interest" description="Disordered" evidence="6">
    <location>
        <begin position="2877"/>
        <end position="3194"/>
    </location>
</feature>
<dbReference type="PANTHER" id="PTHR46769:SF2">
    <property type="entry name" value="FIBROCYSTIN-L ISOFORM 2 PRECURSOR-RELATED"/>
    <property type="match status" value="1"/>
</dbReference>
<dbReference type="InterPro" id="IPR000742">
    <property type="entry name" value="EGF"/>
</dbReference>
<keyword evidence="7" id="KW-1133">Transmembrane helix</keyword>
<dbReference type="Gene3D" id="2.60.40.10">
    <property type="entry name" value="Immunoglobulins"/>
    <property type="match status" value="8"/>
</dbReference>
<evidence type="ECO:0000256" key="4">
    <source>
        <dbReference type="ARBA" id="ARBA00023157"/>
    </source>
</evidence>
<evidence type="ECO:0000256" key="1">
    <source>
        <dbReference type="ARBA" id="ARBA00022729"/>
    </source>
</evidence>
<feature type="compositionally biased region" description="Pro residues" evidence="6">
    <location>
        <begin position="3090"/>
        <end position="3106"/>
    </location>
</feature>
<evidence type="ECO:0000259" key="9">
    <source>
        <dbReference type="PROSITE" id="PS50041"/>
    </source>
</evidence>
<feature type="chain" id="PRO_5035163711" description="Calmodulin" evidence="8">
    <location>
        <begin position="20"/>
        <end position="7375"/>
    </location>
</feature>
<dbReference type="InterPro" id="IPR003644">
    <property type="entry name" value="Calx_beta"/>
</dbReference>
<feature type="domain" description="G8" evidence="10">
    <location>
        <begin position="3546"/>
        <end position="3668"/>
    </location>
</feature>
<feature type="region of interest" description="Disordered" evidence="6">
    <location>
        <begin position="7327"/>
        <end position="7375"/>
    </location>
</feature>
<dbReference type="SMART" id="SM00429">
    <property type="entry name" value="IPT"/>
    <property type="match status" value="6"/>
</dbReference>
<dbReference type="PROSITE" id="PS00022">
    <property type="entry name" value="EGF_1"/>
    <property type="match status" value="1"/>
</dbReference>
<dbReference type="PROSITE" id="PS51484">
    <property type="entry name" value="G8"/>
    <property type="match status" value="2"/>
</dbReference>
<keyword evidence="5" id="KW-0325">Glycoprotein</keyword>
<feature type="domain" description="C-type lectin" evidence="9">
    <location>
        <begin position="1275"/>
        <end position="1406"/>
    </location>
</feature>
<dbReference type="Pfam" id="PF03160">
    <property type="entry name" value="Calx-beta"/>
    <property type="match status" value="1"/>
</dbReference>
<dbReference type="InterPro" id="IPR006626">
    <property type="entry name" value="PbH1"/>
</dbReference>
<dbReference type="InterPro" id="IPR018378">
    <property type="entry name" value="C-type_lectin_CS"/>
</dbReference>
<feature type="compositionally biased region" description="Low complexity" evidence="6">
    <location>
        <begin position="3054"/>
        <end position="3068"/>
    </location>
</feature>
<feature type="compositionally biased region" description="Low complexity" evidence="6">
    <location>
        <begin position="2999"/>
        <end position="3044"/>
    </location>
</feature>
<feature type="compositionally biased region" description="Basic residues" evidence="6">
    <location>
        <begin position="7343"/>
        <end position="7352"/>
    </location>
</feature>
<feature type="compositionally biased region" description="Low complexity" evidence="6">
    <location>
        <begin position="7021"/>
        <end position="7030"/>
    </location>
</feature>
<dbReference type="CDD" id="cd00102">
    <property type="entry name" value="IPT"/>
    <property type="match status" value="1"/>
</dbReference>
<feature type="region of interest" description="Disordered" evidence="6">
    <location>
        <begin position="7155"/>
        <end position="7191"/>
    </location>
</feature>
<feature type="compositionally biased region" description="Pro residues" evidence="6">
    <location>
        <begin position="722"/>
        <end position="734"/>
    </location>
</feature>
<evidence type="ECO:0000313" key="11">
    <source>
        <dbReference type="EMBL" id="CAH0374301.1"/>
    </source>
</evidence>
<feature type="compositionally biased region" description="Basic and acidic residues" evidence="6">
    <location>
        <begin position="7329"/>
        <end position="7342"/>
    </location>
</feature>
<name>A0A8J2SNV9_9STRA</name>
<dbReference type="InterPro" id="IPR014756">
    <property type="entry name" value="Ig_E-set"/>
</dbReference>
<dbReference type="Proteomes" id="UP000789595">
    <property type="component" value="Unassembled WGS sequence"/>
</dbReference>
<dbReference type="SMART" id="SM00034">
    <property type="entry name" value="CLECT"/>
    <property type="match status" value="1"/>
</dbReference>
<dbReference type="Pfam" id="PF00059">
    <property type="entry name" value="Lectin_C"/>
    <property type="match status" value="1"/>
</dbReference>
<evidence type="ECO:0000313" key="12">
    <source>
        <dbReference type="Proteomes" id="UP000789595"/>
    </source>
</evidence>
<dbReference type="InterPro" id="IPR052387">
    <property type="entry name" value="Fibrocystin"/>
</dbReference>
<feature type="region of interest" description="Disordered" evidence="6">
    <location>
        <begin position="719"/>
        <end position="762"/>
    </location>
</feature>
<dbReference type="SMART" id="SM00710">
    <property type="entry name" value="PbH1"/>
    <property type="match status" value="5"/>
</dbReference>
<dbReference type="InterPro" id="IPR055401">
    <property type="entry name" value="CEMIP_beta-hel_dom"/>
</dbReference>
<dbReference type="GO" id="GO:0007154">
    <property type="term" value="P:cell communication"/>
    <property type="evidence" value="ECO:0007669"/>
    <property type="project" value="InterPro"/>
</dbReference>
<dbReference type="InterPro" id="IPR016186">
    <property type="entry name" value="C-type_lectin-like/link_sf"/>
</dbReference>
<keyword evidence="3" id="KW-0106">Calcium</keyword>
<keyword evidence="2" id="KW-0677">Repeat</keyword>
<keyword evidence="4" id="KW-1015">Disulfide bond</keyword>
<keyword evidence="7" id="KW-0812">Transmembrane</keyword>
<dbReference type="GO" id="GO:0016020">
    <property type="term" value="C:membrane"/>
    <property type="evidence" value="ECO:0007669"/>
    <property type="project" value="InterPro"/>
</dbReference>
<dbReference type="InterPro" id="IPR013783">
    <property type="entry name" value="Ig-like_fold"/>
</dbReference>
<feature type="region of interest" description="Disordered" evidence="6">
    <location>
        <begin position="6642"/>
        <end position="6700"/>
    </location>
</feature>
<dbReference type="NCBIfam" id="TIGR02232">
    <property type="entry name" value="myxo_disulf_rpt"/>
    <property type="match status" value="1"/>
</dbReference>
<dbReference type="PROSITE" id="PS00615">
    <property type="entry name" value="C_TYPE_LECTIN_1"/>
    <property type="match status" value="1"/>
</dbReference>
<feature type="compositionally biased region" description="Low complexity" evidence="6">
    <location>
        <begin position="6673"/>
        <end position="6683"/>
    </location>
</feature>
<dbReference type="PROSITE" id="PS50041">
    <property type="entry name" value="C_TYPE_LECTIN_2"/>
    <property type="match status" value="1"/>
</dbReference>
<feature type="compositionally biased region" description="Low complexity" evidence="6">
    <location>
        <begin position="745"/>
        <end position="762"/>
    </location>
</feature>
<evidence type="ECO:0008006" key="13">
    <source>
        <dbReference type="Google" id="ProtNLM"/>
    </source>
</evidence>
<dbReference type="InterPro" id="IPR002909">
    <property type="entry name" value="IPT_dom"/>
</dbReference>
<feature type="compositionally biased region" description="Pro residues" evidence="6">
    <location>
        <begin position="3069"/>
        <end position="3078"/>
    </location>
</feature>
<dbReference type="SMART" id="SM01225">
    <property type="entry name" value="G8"/>
    <property type="match status" value="2"/>
</dbReference>
<evidence type="ECO:0000256" key="8">
    <source>
        <dbReference type="SAM" id="SignalP"/>
    </source>
</evidence>
<feature type="signal peptide" evidence="8">
    <location>
        <begin position="1"/>
        <end position="19"/>
    </location>
</feature>
<dbReference type="OrthoDB" id="190675at2759"/>
<dbReference type="EMBL" id="CAKKNE010000004">
    <property type="protein sequence ID" value="CAH0374301.1"/>
    <property type="molecule type" value="Genomic_DNA"/>
</dbReference>
<dbReference type="InterPro" id="IPR038081">
    <property type="entry name" value="CalX-like_sf"/>
</dbReference>
<feature type="compositionally biased region" description="Low complexity" evidence="6">
    <location>
        <begin position="6649"/>
        <end position="6666"/>
    </location>
</feature>
<feature type="compositionally biased region" description="Low complexity" evidence="6">
    <location>
        <begin position="2959"/>
        <end position="2984"/>
    </location>
</feature>
<evidence type="ECO:0000256" key="7">
    <source>
        <dbReference type="SAM" id="Phobius"/>
    </source>
</evidence>
<evidence type="ECO:0000256" key="5">
    <source>
        <dbReference type="ARBA" id="ARBA00023180"/>
    </source>
</evidence>
<feature type="compositionally biased region" description="Low complexity" evidence="6">
    <location>
        <begin position="3079"/>
        <end position="3089"/>
    </location>
</feature>
<keyword evidence="12" id="KW-1185">Reference proteome</keyword>
<dbReference type="Gene3D" id="2.60.40.2030">
    <property type="match status" value="1"/>
</dbReference>
<dbReference type="SUPFAM" id="SSF141072">
    <property type="entry name" value="CalX-like"/>
    <property type="match status" value="1"/>
</dbReference>
<feature type="compositionally biased region" description="Low complexity" evidence="6">
    <location>
        <begin position="2903"/>
        <end position="2926"/>
    </location>
</feature>
<dbReference type="Pfam" id="PF10162">
    <property type="entry name" value="G8"/>
    <property type="match status" value="2"/>
</dbReference>
<protein>
    <recommendedName>
        <fullName evidence="13">Calmodulin</fullName>
    </recommendedName>
</protein>
<dbReference type="PANTHER" id="PTHR46769">
    <property type="entry name" value="POLYCYSTIC KIDNEY AND HEPATIC DISEASE 1 (AUTOSOMAL RECESSIVE)-LIKE 1"/>
    <property type="match status" value="1"/>
</dbReference>
<sequence length="7375" mass="791510">MPRLSVLPALLLAWTVARAGLPQDATVADLPPADELAARPEKRPASVTVTRRRRPDDPEGMTAAQIVADVRKASTSRRRLQNDDEGRRLQDMLDLKDTFVENAEKTREIDSVTPYWGSANGGTRLHIDGTGFATEFFSGKNKVMIGDDNSGWVACDVVEGACTVDCGGDKRIVCDTRAWTSDTTAGWFDVWVQVDDTISTYDLIKTNCYHFLSSTWNSGVPRLTHIYPRHAAAGSGIALRGQGLGRYVSEYRTIYIGAGRPPQGGNIQVESGFVKEERPTHALCRADDLNFAVNDKTGEVDSFSLPVLVEDAVLGHNSPITEDAVNCYLGDFASGSYNASAHMSATDGLDSMSDGSDRYGGLTFERFTDLSRDAFGEVYAFQYYPHVSQVMPTVGSLEGGTLITISGGGFSDDETQVFVSIGGRDCEVLRSTLVEVVCRTGDLSSVDEGLPQDHHVELGSLEPPVTPAPTQDHSWTVTASSAVQEEGLWSTVSTYMEAPACGVPPCTPSWLVLAPSDVALDGSYEVTLTTPGDVACTTGDAYVASQASVLVADAARGYVPLNVSLAESSIVLGRFSFAAGSGDGRRGAVIIDTVGADGCVTIISVSAVRVGPMAGGDCADPLAANYVPGSTSTCDCVYVGGRGLRQRAWSLMAPDYRDGSWLKDEDVHDAYATGRSCNAPDNTSQTNYSSFHGICSNPRNPKLPLIPEVGLPIETIVATPPTVTPQPTTGPTPRPTAGSLDPDLLDPSGPGGTTTPLTPVAGLPSTSITNLDPDTPILAMPAGDTLAAGPITSPLVEASISDTLTGEVLVEPVEAINPLTGVTETKEAAPILVGIDTIEPEPLEPLSPISSLVSTSSLSNDGLSMRRRLTEEDDDGVCLPPVKPKTGRIEAPVVPEEAAEAFCCLSSDWHGCEPTWNLADKDGFVDVLRQDAKMCAPFTVDELRRSCYSCLGFDAPGAHQPVCHCCSRLDELEFMRTLSDGRLELKLEWPGTLLDYMHWRQRMNPAQFDLKTRAEQYDENLDYEAIHAPYFESNSWGGLEYGGTNSLLDGSFNSDEWWYAVGSFQDSIRSTTGDEFVGDATADTWVRRATLKAKPDYTYFQPKCISCEACYDSDGYWRGETTTETWQNTTACTLGQSCAFDRIVRTTVPGCPAICRGMRIRAFEARAAHHTLIVRDRYSSNTTAGGNCTGNCTAVDVINTHDIGAVPAYRPGAGSFEGFFVAPKAASYVFVGVWDAALELSLSSTSDPRHLQVILGGATQTPPSDNDVVGGWTFFDGHWYFASTETKNWADAQAACQAEGATLAEINSEAEQDFLYGLCSGASTGQCWLGGSAHGFAGMWRWQSTGELFTAGLANAAAAAPGAYTNWNSGQPDNAGTGQQCMSMYAFASGVWDDAYCTNTVPYLCESALHRAKSSAVSLAAGEARYFELLHVHNSSVNGGYLGLELEIDGVSTRVGGTHSLSMEFFRVKTTEALPVVVSVGSAEQQLASASLGSYTYAKEATPTITDVFPRKGAAGQLISIAGTLFSDVVGEVEVGIGGATCDVSHVNHTVIECTLRRGEATAGRYPVDVRVVGVGFARHVNKTRSTYEIPLKIHDFAPRNGSVLGGDVIRIWGEGFSRLGPQNKVTVAGVPCTPRTLKNFHCRVSQYDSGFECAATSTKGYELVWNAHAPSRDRANSEWLDYSSTTYIECVLDDLKTNSTLSGPVTVQMLRERDLHDEGAVYQNYTAATKTQLEQATRNMDCFVLRGYRIWNWGLELQDLHDVTKFTPVKDCILYDEDYDQQGTFMMHANFSGPKASSSQVYTLVDENTPVILAMDSLGMAGQELTIRGRNFDANIPEWDYHWRMDEFGFYTQPESPVVYIGGSPTVLTFANSTVVKLLPTYNLHDTSWPVTMHVRGRGLATGNRSFVYVNYLYSVSPSQGSLAGGTRLTLRGSGFTTDHTFYSDEASGSVDMGTSLADYTIRLPGSAEAIECGLHMTTCMEARDCSLNPSTCGSLCDVVSASKYEIVCDTRPANDASVDATSVIDMQVDWNYEPFYFKCASQTCTPPGCVLPAANASACEFSYTAASTPRLVYEPPSYIAAGDVVTFALRHRTDSPVADFDWFTAGEGPRPRPGDLRLGGPDDLALTMTVTLGEAACTQIKIDEQYDELKCLLDADAAPETDAIPRVFVEGYGNAEIRDDDDNLNPTVDILPRVTSFTPTMGSLAGGTMLHIQGAGFGPGTLVILGVATCSDVVVTNASYLTCVTDAVATASKSAFVKGTASAYVVDTSMAYQESNCALGNCVYTFAGNDTRYTPVAHNTSSKGGAVYADRERPLVIQGAGFAPSGKTVKIGAWACPVKWETPSEVACDPPKLPAGVHVVHVHVPNKGYALGYKLWYRSPFVLDAQTLSGSIYGGQSIVLTGAGFPDCAEHADRSLDTCDDALKYPCAWDENAGTLSFSYSGSVFEADVVKSEYDRLHAIVNLRSLIGASSSTDSGTLTVDIGAGGEVDLYSERYIDVDADYEGEFPQSKAYDNDDSSYWDVKFPTTQAPLVFDLGADAQVEVIDESECPADPDLATCDDVAIGELCEGDGEWGTTNSLNNCGDYEVLRRVAGTPKAVRSYTTATSASNCAGWTFAGSEDGVVWDDLDSYARAPNGVTEALNMTSGEIENATVCLPADRTGNGAAQTVTRTIEGGLYRYYRWLFDAGDILAVQPTSLDDGYFLQVHDVSMATESFSGGVTHERKSSSTPEVTSIVQDAPGRFRSIVDIRGTSFGGATGVGVTVGGLPCPVMTANDTRITCASPNASAGTHAVVVTAPSGIAGPAKPLAYEVGLYADNRTRATPERGSLAGGTYITMVGDGFAEALDDNKVTIAGADCEVVEFFEDFHESLQPTAYPSVPPTPAPTMLPSHSTLPTPAPSFAPTAVPSSMPSSTPSTVPTALPSALPTPAPSRLPSAAPSFVPTAVPTAEPTLPPSASPTYTTVAPSPTPTTALPSAEPTSAPTPSPTYNTDFPSPSPTTGAPTAVPTAAPSPTPTLLTEHPTPEPTLLTMSPSAAPTSKPTSAPAPAPTIPAPSASPTFATELPTPLSWPPTPLPSSGPSSLPSSAPTTPPTAAPSSVPLPLPSATPTSEPTLVPAPAPTPRPVALSPTRVPTAAPSRVPTAAPSGAPTTFDASRRPTYVPTALPSGRPSVPPTSIPSSTPTSPAPTPKATDFTGFNYRSTLTCVTGPLPANATYAGGVSARPRVRTRLRTGTTLVVRTGTSGFVATQSEAGCRFRDDLWSTAYRIFIGFYNAKTRSLEDYYDKNHLTVENADGAADFIESYEARDDLILVVFTTYRYEYLEWEPRLPAALKRCGATSALHKLTADRTTSINGHYILVSQCGKGVAWASQHGLEASATDTNTALEMEVDIDSKFELYNGDAHARFNFTYAPELTPTLQSVSRLNGTTAGGTTLRLNVTGIRKGLATVENTTVTLGGVPCAIQLSDVATYRDQHLCDWDGVNCDNLGIAFHNETNTTMITCLTNAWDYSGDAREAEILVSLWPWGHARNPNQITWAYVDLWSSLTTWGGVLENKPLEGDSVVITQGQYIVLDESPPALHLLLVYGGVLEFSRDVGDLALNASYIFVFGGKLVVGTEQEPFPNKATITLTGDRDSYELPVYGAKCLAVRDAILDLHGLPQRPWTRLSQSVHALNDTIFVQDPVDWKVGDRIFITSTSFDPMETEERTIAWTDGYSIKLDQRLFFFHHGDGYFDDRGVEVVPEYRAEVGLLSRNVVVQGDDQSKQQQFGGQIVFASSQLYDDSIIGRLSNIETRNVGQGLKLGKYPIHFHMVGNVSKSYVKNCTVHHANNRAIAIHGVNHLTVSWNVVFDTRGHAVFIEDGTEVRNTLSYNLVAMVRPIWSLLLVDQSPACYWIVNPDNDVYGNVAAASSHYGFWYRQLEKPDGISGQSAAEQNAKQFPIYTPLARMEGNVAHSTKRHGLKVSDYFPTVGGADTNTFGEPATFRDFLGWNNGRFGVWGEFLVDVNFDGLRVLNPGIAGLEFLYMNGRGTEFAKSTISNTYFVGRTREIATAGPGDMCEGLQDVNGAVNHDGNGCIHALHFPGIGSELIVKNATFVNFEAPLWTCSWCVGIKGGYEVDFENVTYTNVTRPATFKKGFGGDIATSGILNDLDGSLGSGAPGGVVAPYAGHFANNPDCVVGYDVFDKDLGTPEYVRCTSTIRRVSFSAKWTSAKTNTLRLYKFPHIRIVDVTDWKPSTNYRSFWDDLPYWHVQSGDQSCVEQAPQGKYLFLLATGREYALIFRDQLGIPVTAKGEIYAAKMKPTERIVIHLNQKAPFQAAHRYGEVTQKSMSRWGENTVNIGWEPAPPAVPGYSIGSADSQPCSLNEFSRCGSDSLHQMPQVTKAIDVHTENLEQVAGARETRGAWLRDASGVISGGVCDSSGTYLEGSQLAFCELTSSNYEELRWRHGFDGDFGVFRFFEARDGWGTAWNPGAPNGTMTISNIIAPMYCWDIEHDVSGERLSDDEASAIELRWCEEKDETGYQDWEWVSTPSGGKLRNAVLQKCAGLVDDCAARAVGADECPSSTPSYNCANTATGGLCEGDGECGTDEGLDNCGSDDVYRALQKPLVLVDCADALLFESSWLNVTKLDQARHGLFHFDRNQGPPGYEPDGVTWTNETEGAWDWWYPVGLIPYDVTNISTMSFLMAGNSTLEIETSLCGPEGCPMTLPVCRSCGTRSFKWTTGDSDQDFANWNVTNDPSIDVPSDYWEGTIWDDWTVTVDQDTPVVNRLVVRGTLIFEYDAGRDVTLHAHYITVDGGRIVMGNASHPINNETTATVALHGDKYLTTKKINGEWAKVYNFKRLDLNGNLTMYGRPTVATWRKLGAHAFVGQKHLNLSDSIDWDVGDEVLLSSSKHHGGAGHGDASSPAKVYASHIIRDVSKDGRTLYLDTALTQDYVGEVVMVDAGVENGTSISKAVDVRAVVTLRRWNVRILGADTTKYDRVAGLTSWQTGWGASVRALDARVAAKPGWSAYMPMYDEMGTEQLPTGHITIKHGARFERCGKGFKEGVPEDMASWDGVAAIPCLIYSQEQEHVDFVGVHAVTPFDGASKKEWVNFLGEGPPPSTSTLTGTLTFRWNVFVGENFAFAGGHTVEDNVFLGGAESDRDNGSGCPIGLCPGAYLVRLVGNDDGQLSYQRNYAQGAMWAAVAIFGRKCSGFSAFDDNVAVGSWIGYRIQDGGCNSLDLRAHRNSVGLAVDSDEVSNFIGAENGIGLAPIATPWQMGSHKADGGMDFFDLHADLWVVKDSIFVGVLLDLQKAGFTDDCVDWTGVQMSFDEVFAYFRDWDYLGIARGGYGGEQGARLQYGVALPDAKLDVYDCRFVAYSSPKDSCVTTWTKNQVPTGSKRQGVAFGNEAAALGHGSGEACLALGNAQCFPLHTKSLTWVDTPDDGRMAFSPGTGGKSGLEKDQDFGACTHFDEDGSLYDTSDGSVLYKADVARTWPEDILEDCQAYSINYDDDTAFSKCPWFIRANDYLLDAANDASRRGYATHSQALDLDVGRCSWSIPDPDASPLPPPRSGSRPCSDSSDCWKKKWGCDQANAVCECVQDPCQPLHNVSANRRVQTCTKDFVTLKFTNPLKITSGSEVLFAPAAISTVRRETMCSEAYFQDDTVVAVLPNYPVDSEKAQFLERWPSPYVFSVPNGGIYHIDYTGDVTAFSAEGDYGFQLLGTGSRAPVGDTDFAIIVTVKFLQPCKLLFYVNGRKVNGGVRRTDVTLARENGFGFQHATTKIAAVVLKGSEEVRMQALQVVQVSLAIAVDFDAFFADNLIDPAAIDNEFADLVPPDYAADYDPNGGNIVKQDPFVRNLASVLMIDPARIKVTNIVPGNRRRLREGRRLLEDDGLEVEWQLQEIDLCDGSEECNYGMCAPATGLCVCTGNYGGPFCNVTGGRRLQETSNSTNSSTSNFDELMNAVSTLEEKADAGQLDVGVPVLGMLVTKPLDICGVEGGNGTSCLDACGVANGDGTSCVDTPAPTMAPPSDFTECGIASSTTGSGEKQEVWLKSTDLDTSTSSGFKGTFTLSFGGATTSPLAVFATAADIEQALKDLDTVRDEGVTVRGLLVNDTAAAFSQTQQLAATQLRFGVEFPSSILKGEAVQNVGDLPLVSVDFSSLTGDFDNTTSTITETCAGSYRTGYAYAEQTIELTSSTALADLDGSFRLALKGNNSCGNGTSLAISATATAAQVAAALTDGLGEGLFQGVLGDGRVEAWATAPGAWTVRLYTLDGEDLTGCSGQGAFDAFVPILNFAQSATIAVSVVEKGRVPASAMPVDLAQVAAEAAAAAATTAEPKVMEAVKPLVVVCGDGIYLTAEDCDDGNRISGDGCSANCTVESGFVCTKPVSRTSVCTLPQKATIQFKDTSSRVVREGNATSIVIERIGDNTTSCNVDYSTMDSTARHLPRENSNYVAGGLAAEAGDFKWANGTLAFGSGEVTKTVTLEALEDQTFDGDINEVFLLRLSSTTCEGGFVGEAVALDVYVYIVDSDVAPSAMPTPLPSAMPTTAQPSAVPTLYPSVVCPGGEYLFRLWAEAAAAWTVHQSSTLVKSGTLTEAAVDFRDWVCLADGSYDVEVTGLDSEAHWRLDDVRGNSAVSKGPQSLQLTSTNGDLGGFPTFKPTLSKQPTAVPTAAPSSLPSSRPSYIPTPVPTTAVPTSAPSQLPTPMPSTAVPSKVPVPRPTHVPTAFPSWDNCDRINEDGEIDRSTLYRYDASVAGVAYTVQEAVVSGASYVRGEVLYTRTTNDGGLASKGHFCLEDGCYYLDLSGETVVRLRSATDDGPKFSGAGSYFFCVEDGVYDRYPSAAPTISAVPTTARPSQVPIPQPTAKPSGVPIPAPTTKHAPTIAPTTTDLALKISSSVDMASSDTAAQVLASEDKQMVLKEGLAACSEYTRADMITLTSVTQASSRRRRLSTNNLVVAFDIIVVAEAYGFDESTVQQLYDLVATNLTQHINQGGFNDAIVEAATDLGVTMTVTADPQTVNVAYVTVTIPTPDWFTGTPTADPTAAPSISPKPTHMPTTASPTKEPEDLYWGMGFWGFLVVCVLIGFTSAFLVVYGIGKLIMYMKWHHHLFHPNKAARVADASQLTTEELEATLRERGLQEAADAFAAATRKRDEPAGPLPPRMMAHARTWAERHRRGRLPPVHPVSTDDEERPAPTLRPSTPADLQNLSEDEVAGLLRQTAGQRGLRRLRAAGHTVRAQLPPMPERNLVSGGRPSRNRERATANLAKLRGAARATAAFARAGGESSGADDELESPGAKMYRRSVAQADDLGHMSISQLKRVARERRVDVSGCLDKADFIQALDVPEPRTRSPSRERSPGRPRRVVRRGQARDRTSNVQAMVERTLRRAEGS</sequence>
<dbReference type="InterPro" id="IPR016187">
    <property type="entry name" value="CTDL_fold"/>
</dbReference>
<proteinExistence type="predicted"/>
<keyword evidence="1 8" id="KW-0732">Signal</keyword>
<comment type="caution">
    <text evidence="11">The sequence shown here is derived from an EMBL/GenBank/DDBJ whole genome shotgun (WGS) entry which is preliminary data.</text>
</comment>